<dbReference type="KEGG" id="eus:EUTSA_v10027306mg"/>
<dbReference type="PROSITE" id="PS50181">
    <property type="entry name" value="FBOX"/>
    <property type="match status" value="1"/>
</dbReference>
<dbReference type="CDD" id="cd22152">
    <property type="entry name" value="F-box_AtAFR-like"/>
    <property type="match status" value="1"/>
</dbReference>
<protein>
    <recommendedName>
        <fullName evidence="1">F-box domain-containing protein</fullName>
    </recommendedName>
</protein>
<dbReference type="AlphaFoldDB" id="V4MAD3"/>
<dbReference type="Pfam" id="PF00646">
    <property type="entry name" value="F-box"/>
    <property type="match status" value="1"/>
</dbReference>
<dbReference type="STRING" id="72664.V4MAD3"/>
<proteinExistence type="predicted"/>
<evidence type="ECO:0000313" key="2">
    <source>
        <dbReference type="EMBL" id="ESQ53344.1"/>
    </source>
</evidence>
<dbReference type="EMBL" id="KI517384">
    <property type="protein sequence ID" value="ESQ53344.1"/>
    <property type="molecule type" value="Genomic_DNA"/>
</dbReference>
<feature type="domain" description="F-box" evidence="1">
    <location>
        <begin position="13"/>
        <end position="59"/>
    </location>
</feature>
<dbReference type="InterPro" id="IPR050354">
    <property type="entry name" value="F-box/kelch-repeat_ARATH"/>
</dbReference>
<name>V4MAD3_EUTSA</name>
<gene>
    <name evidence="2" type="ORF">EUTSA_v10027306mg</name>
</gene>
<dbReference type="Pfam" id="PF25210">
    <property type="entry name" value="Kelch_FKB95"/>
    <property type="match status" value="2"/>
</dbReference>
<dbReference type="Gene3D" id="2.120.10.80">
    <property type="entry name" value="Kelch-type beta propeller"/>
    <property type="match status" value="1"/>
</dbReference>
<dbReference type="SMART" id="SM00612">
    <property type="entry name" value="Kelch"/>
    <property type="match status" value="1"/>
</dbReference>
<evidence type="ECO:0000259" key="1">
    <source>
        <dbReference type="PROSITE" id="PS50181"/>
    </source>
</evidence>
<dbReference type="InterPro" id="IPR001810">
    <property type="entry name" value="F-box_dom"/>
</dbReference>
<sequence>MSNSEDEKRKEEAFLISSLPEEVAVNCLARLSSLNHAALSLASKSYRSLVASHYLYNTRLLMDRTESYVYVCLRTPPPNPKPRWYILRRRKDASSADLISIPWLPSQPREGSSVVVVTWGIFLIGGLINGTKRSRGFWILDCKTHTWRRLHSMRVARAYAAAGFVDDKKIYVIGGIIHDSVDRDDKIYVVDATDRTFYYSPSEGRWGRGNRGHVKENPRDWCMIGDLLYCLSRHGTIFWCEPDELDWRQPEVMMQTKEVKGLGSLFFQSARLLPGARLSSSGGNIVLFWDVAEGDHLEIWYAEISLERRQGGEIWGNIEWSSLVMIVDPFLGRYKVLHSVSVDL</sequence>
<dbReference type="SUPFAM" id="SSF81383">
    <property type="entry name" value="F-box domain"/>
    <property type="match status" value="1"/>
</dbReference>
<reference evidence="2 3" key="1">
    <citation type="journal article" date="2013" name="Front. Plant Sci.">
        <title>The Reference Genome of the Halophytic Plant Eutrema salsugineum.</title>
        <authorList>
            <person name="Yang R."/>
            <person name="Jarvis D.E."/>
            <person name="Chen H."/>
            <person name="Beilstein M.A."/>
            <person name="Grimwood J."/>
            <person name="Jenkins J."/>
            <person name="Shu S."/>
            <person name="Prochnik S."/>
            <person name="Xin M."/>
            <person name="Ma C."/>
            <person name="Schmutz J."/>
            <person name="Wing R.A."/>
            <person name="Mitchell-Olds T."/>
            <person name="Schumaker K.S."/>
            <person name="Wang X."/>
        </authorList>
    </citation>
    <scope>NUCLEOTIDE SEQUENCE [LARGE SCALE GENOMIC DNA]</scope>
</reference>
<dbReference type="InterPro" id="IPR006652">
    <property type="entry name" value="Kelch_1"/>
</dbReference>
<dbReference type="PANTHER" id="PTHR24414">
    <property type="entry name" value="F-BOX/KELCH-REPEAT PROTEIN SKIP4"/>
    <property type="match status" value="1"/>
</dbReference>
<dbReference type="InterPro" id="IPR057499">
    <property type="entry name" value="Kelch_FKB95"/>
</dbReference>
<dbReference type="InterPro" id="IPR036047">
    <property type="entry name" value="F-box-like_dom_sf"/>
</dbReference>
<dbReference type="Gramene" id="ESQ53344">
    <property type="protein sequence ID" value="ESQ53344"/>
    <property type="gene ID" value="EUTSA_v10027306mg"/>
</dbReference>
<dbReference type="eggNOG" id="KOG1072">
    <property type="taxonomic scope" value="Eukaryota"/>
</dbReference>
<dbReference type="SUPFAM" id="SSF117281">
    <property type="entry name" value="Kelch motif"/>
    <property type="match status" value="1"/>
</dbReference>
<dbReference type="PANTHER" id="PTHR24414:SF184">
    <property type="entry name" value="GALACTOSE OXIDASE_KELCH REPEAT SUPERFAMILY PROTEIN"/>
    <property type="match status" value="1"/>
</dbReference>
<dbReference type="InterPro" id="IPR015915">
    <property type="entry name" value="Kelch-typ_b-propeller"/>
</dbReference>
<organism evidence="2 3">
    <name type="scientific">Eutrema salsugineum</name>
    <name type="common">Saltwater cress</name>
    <name type="synonym">Sisymbrium salsugineum</name>
    <dbReference type="NCBI Taxonomy" id="72664"/>
    <lineage>
        <taxon>Eukaryota</taxon>
        <taxon>Viridiplantae</taxon>
        <taxon>Streptophyta</taxon>
        <taxon>Embryophyta</taxon>
        <taxon>Tracheophyta</taxon>
        <taxon>Spermatophyta</taxon>
        <taxon>Magnoliopsida</taxon>
        <taxon>eudicotyledons</taxon>
        <taxon>Gunneridae</taxon>
        <taxon>Pentapetalae</taxon>
        <taxon>rosids</taxon>
        <taxon>malvids</taxon>
        <taxon>Brassicales</taxon>
        <taxon>Brassicaceae</taxon>
        <taxon>Eutremeae</taxon>
        <taxon>Eutrema</taxon>
    </lineage>
</organism>
<evidence type="ECO:0000313" key="3">
    <source>
        <dbReference type="Proteomes" id="UP000030689"/>
    </source>
</evidence>
<dbReference type="OMA" id="SHYLYNT"/>
<keyword evidence="3" id="KW-1185">Reference proteome</keyword>
<dbReference type="Proteomes" id="UP000030689">
    <property type="component" value="Unassembled WGS sequence"/>
</dbReference>
<accession>V4MAD3</accession>